<evidence type="ECO:0000256" key="4">
    <source>
        <dbReference type="PIRNR" id="PIRNR016477"/>
    </source>
</evidence>
<proteinExistence type="inferred from homology"/>
<dbReference type="AlphaFoldDB" id="A0A0P1KTI4"/>
<dbReference type="InterPro" id="IPR016661">
    <property type="entry name" value="PFDN4"/>
</dbReference>
<dbReference type="PANTHER" id="PTHR21100:SF9">
    <property type="entry name" value="PREFOLDIN SUBUNIT 4"/>
    <property type="match status" value="1"/>
</dbReference>
<feature type="coiled-coil region" evidence="5">
    <location>
        <begin position="82"/>
        <end position="112"/>
    </location>
</feature>
<accession>A0A0P1KTI4</accession>
<gene>
    <name evidence="6" type="ORF">LAQU0_S05e03554g</name>
</gene>
<dbReference type="InterPro" id="IPR002777">
    <property type="entry name" value="PFD_beta-like"/>
</dbReference>
<dbReference type="Gene3D" id="1.10.287.370">
    <property type="match status" value="1"/>
</dbReference>
<sequence>MDLLPEGKKNTVQVLYEDQQKINEFSKLIMRKDVINQELAHYKQEKGYLDDVALEIELIDEDEQIQYRIGEAFVFMKQSEVVDQLEKDAEVLDQKIEELEDADSEIDSRTSELKTVLYAKFGDNINLER</sequence>
<protein>
    <recommendedName>
        <fullName evidence="4">Prefoldin subunit 4</fullName>
    </recommendedName>
</protein>
<dbReference type="SUPFAM" id="SSF46579">
    <property type="entry name" value="Prefoldin"/>
    <property type="match status" value="1"/>
</dbReference>
<dbReference type="FunFam" id="1.10.287.370:FF:000005">
    <property type="entry name" value="Prefoldin subunit 4"/>
    <property type="match status" value="1"/>
</dbReference>
<evidence type="ECO:0000313" key="6">
    <source>
        <dbReference type="EMBL" id="CUS22357.1"/>
    </source>
</evidence>
<dbReference type="GO" id="GO:0005737">
    <property type="term" value="C:cytoplasm"/>
    <property type="evidence" value="ECO:0007669"/>
    <property type="project" value="TreeGrafter"/>
</dbReference>
<comment type="function">
    <text evidence="3 4">Binds specifically to cytosolic chaperonin (c-CPN) and transfers target proteins to it. Binds to nascent polypeptide chain and promotes folding in an environment in which there are many competing pathways for nonnative proteins.</text>
</comment>
<dbReference type="GO" id="GO:0051082">
    <property type="term" value="F:unfolded protein binding"/>
    <property type="evidence" value="ECO:0007669"/>
    <property type="project" value="InterPro"/>
</dbReference>
<keyword evidence="2 4" id="KW-0143">Chaperone</keyword>
<name>A0A0P1KTI4_9SACH</name>
<keyword evidence="5" id="KW-0175">Coiled coil</keyword>
<evidence type="ECO:0000256" key="2">
    <source>
        <dbReference type="ARBA" id="ARBA00023186"/>
    </source>
</evidence>
<dbReference type="GO" id="GO:0016272">
    <property type="term" value="C:prefoldin complex"/>
    <property type="evidence" value="ECO:0007669"/>
    <property type="project" value="UniProtKB-UniRule"/>
</dbReference>
<dbReference type="PIRSF" id="PIRSF016477">
    <property type="entry name" value="Prefoldin_subunit_4"/>
    <property type="match status" value="1"/>
</dbReference>
<evidence type="ECO:0000256" key="5">
    <source>
        <dbReference type="SAM" id="Coils"/>
    </source>
</evidence>
<keyword evidence="7" id="KW-1185">Reference proteome</keyword>
<dbReference type="InterPro" id="IPR009053">
    <property type="entry name" value="Prefoldin"/>
</dbReference>
<comment type="subunit">
    <text evidence="4">Heterohexamer of two PFD-alpha type and four PFD-beta type subunits.</text>
</comment>
<reference evidence="7" key="1">
    <citation type="submission" date="2015-10" db="EMBL/GenBank/DDBJ databases">
        <authorList>
            <person name="Devillers H."/>
        </authorList>
    </citation>
    <scope>NUCLEOTIDE SEQUENCE [LARGE SCALE GENOMIC DNA]</scope>
</reference>
<dbReference type="PANTHER" id="PTHR21100">
    <property type="entry name" value="PREFOLDIN SUBUNIT 4"/>
    <property type="match status" value="1"/>
</dbReference>
<organism evidence="6 7">
    <name type="scientific">Lachancea quebecensis</name>
    <dbReference type="NCBI Taxonomy" id="1654605"/>
    <lineage>
        <taxon>Eukaryota</taxon>
        <taxon>Fungi</taxon>
        <taxon>Dikarya</taxon>
        <taxon>Ascomycota</taxon>
        <taxon>Saccharomycotina</taxon>
        <taxon>Saccharomycetes</taxon>
        <taxon>Saccharomycetales</taxon>
        <taxon>Saccharomycetaceae</taxon>
        <taxon>Lachancea</taxon>
    </lineage>
</organism>
<dbReference type="EMBL" id="LN890537">
    <property type="protein sequence ID" value="CUS22357.1"/>
    <property type="molecule type" value="Genomic_DNA"/>
</dbReference>
<dbReference type="Pfam" id="PF01920">
    <property type="entry name" value="Prefoldin_2"/>
    <property type="match status" value="1"/>
</dbReference>
<comment type="similarity">
    <text evidence="1 4">Belongs to the prefoldin subunit beta family.</text>
</comment>
<dbReference type="OrthoDB" id="10250441at2759"/>
<dbReference type="GO" id="GO:0006457">
    <property type="term" value="P:protein folding"/>
    <property type="evidence" value="ECO:0007669"/>
    <property type="project" value="UniProtKB-UniRule"/>
</dbReference>
<evidence type="ECO:0000256" key="3">
    <source>
        <dbReference type="ARBA" id="ARBA00024667"/>
    </source>
</evidence>
<evidence type="ECO:0000313" key="7">
    <source>
        <dbReference type="Proteomes" id="UP000236544"/>
    </source>
</evidence>
<evidence type="ECO:0000256" key="1">
    <source>
        <dbReference type="ARBA" id="ARBA00008045"/>
    </source>
</evidence>
<dbReference type="Proteomes" id="UP000236544">
    <property type="component" value="Unassembled WGS sequence"/>
</dbReference>
<dbReference type="CDD" id="cd23165">
    <property type="entry name" value="Prefoldin_4"/>
    <property type="match status" value="1"/>
</dbReference>